<proteinExistence type="predicted"/>
<comment type="caution">
    <text evidence="3">The sequence shown here is derived from an EMBL/GenBank/DDBJ whole genome shotgun (WGS) entry which is preliminary data.</text>
</comment>
<protein>
    <submittedName>
        <fullName evidence="3">Uncharacterized protein</fullName>
    </submittedName>
</protein>
<dbReference type="RefSeq" id="WP_161104631.1">
    <property type="nucleotide sequence ID" value="NZ_JBHLYI010000007.1"/>
</dbReference>
<evidence type="ECO:0000313" key="3">
    <source>
        <dbReference type="EMBL" id="MXQ66436.1"/>
    </source>
</evidence>
<evidence type="ECO:0000313" key="4">
    <source>
        <dbReference type="Proteomes" id="UP000431901"/>
    </source>
</evidence>
<dbReference type="OrthoDB" id="3481735at2"/>
<keyword evidence="2" id="KW-0812">Transmembrane</keyword>
<keyword evidence="2" id="KW-0472">Membrane</keyword>
<evidence type="ECO:0000256" key="2">
    <source>
        <dbReference type="SAM" id="Phobius"/>
    </source>
</evidence>
<organism evidence="3 4">
    <name type="scientific">Actinomadura rayongensis</name>
    <dbReference type="NCBI Taxonomy" id="1429076"/>
    <lineage>
        <taxon>Bacteria</taxon>
        <taxon>Bacillati</taxon>
        <taxon>Actinomycetota</taxon>
        <taxon>Actinomycetes</taxon>
        <taxon>Streptosporangiales</taxon>
        <taxon>Thermomonosporaceae</taxon>
        <taxon>Actinomadura</taxon>
    </lineage>
</organism>
<accession>A0A6I4WEZ7</accession>
<feature type="region of interest" description="Disordered" evidence="1">
    <location>
        <begin position="202"/>
        <end position="302"/>
    </location>
</feature>
<dbReference type="Proteomes" id="UP000431901">
    <property type="component" value="Unassembled WGS sequence"/>
</dbReference>
<evidence type="ECO:0000256" key="1">
    <source>
        <dbReference type="SAM" id="MobiDB-lite"/>
    </source>
</evidence>
<reference evidence="3 4" key="1">
    <citation type="submission" date="2019-12" db="EMBL/GenBank/DDBJ databases">
        <title>Nocardia macrotermitis sp. nov. and Nocardia aurantia sp. nov., isolated from the gut of the fungus growing-termite Macrotermes natalensis.</title>
        <authorList>
            <person name="Christine B."/>
            <person name="Rene B."/>
        </authorList>
    </citation>
    <scope>NUCLEOTIDE SEQUENCE [LARGE SCALE GENOMIC DNA]</scope>
    <source>
        <strain evidence="3 4">DSM 102126</strain>
    </source>
</reference>
<dbReference type="AlphaFoldDB" id="A0A6I4WEZ7"/>
<name>A0A6I4WEZ7_9ACTN</name>
<sequence>MPGKLPELSTTQLIASGVATLGAAVGASYLGVYGTIIGAAFMSVASTAGGIVAKHYLDRGKEQIRERAHLVSAVLARDEAERAAAAVTSAHPARTVPWAARTGLDPNATVLDPSAFDPGATRRDLPLPADPGATRLDGPAAVAGALADAAGDDALRRASWRAALADTGDWTRRHWIKLAASSAVVFALVIGGITLWEVAAGGIGRDGGNGPTVVRVFGGGEARTPSHEPTHRPSVTPSGTPTTTPTTSPTPTTKPETTPSPTPGTTTPTTPAPTTTRPSTGPSTSPPAGGAETPRGIERTTP</sequence>
<feature type="transmembrane region" description="Helical" evidence="2">
    <location>
        <begin position="36"/>
        <end position="57"/>
    </location>
</feature>
<feature type="transmembrane region" description="Helical" evidence="2">
    <location>
        <begin position="178"/>
        <end position="196"/>
    </location>
</feature>
<dbReference type="EMBL" id="WUTW01000004">
    <property type="protein sequence ID" value="MXQ66436.1"/>
    <property type="molecule type" value="Genomic_DNA"/>
</dbReference>
<feature type="compositionally biased region" description="Low complexity" evidence="1">
    <location>
        <begin position="233"/>
        <end position="287"/>
    </location>
</feature>
<keyword evidence="2" id="KW-1133">Transmembrane helix</keyword>
<keyword evidence="4" id="KW-1185">Reference proteome</keyword>
<gene>
    <name evidence="3" type="ORF">GQ466_20670</name>
</gene>